<dbReference type="Pfam" id="PF11951">
    <property type="entry name" value="Fungal_trans_2"/>
    <property type="match status" value="1"/>
</dbReference>
<gene>
    <name evidence="4" type="ORF">P170DRAFT_263112</name>
</gene>
<evidence type="ECO:0000256" key="3">
    <source>
        <dbReference type="SAM" id="MobiDB-lite"/>
    </source>
</evidence>
<feature type="compositionally biased region" description="Basic and acidic residues" evidence="3">
    <location>
        <begin position="10"/>
        <end position="22"/>
    </location>
</feature>
<keyword evidence="5" id="KW-1185">Reference proteome</keyword>
<proteinExistence type="predicted"/>
<dbReference type="InterPro" id="IPR021858">
    <property type="entry name" value="Fun_TF"/>
</dbReference>
<evidence type="ECO:0008006" key="6">
    <source>
        <dbReference type="Google" id="ProtNLM"/>
    </source>
</evidence>
<dbReference type="GO" id="GO:0000976">
    <property type="term" value="F:transcription cis-regulatory region binding"/>
    <property type="evidence" value="ECO:0007669"/>
    <property type="project" value="TreeGrafter"/>
</dbReference>
<feature type="compositionally biased region" description="Polar residues" evidence="3">
    <location>
        <begin position="23"/>
        <end position="36"/>
    </location>
</feature>
<evidence type="ECO:0000256" key="2">
    <source>
        <dbReference type="ARBA" id="ARBA00023242"/>
    </source>
</evidence>
<reference evidence="4 5" key="1">
    <citation type="submission" date="2016-12" db="EMBL/GenBank/DDBJ databases">
        <title>The genomes of Aspergillus section Nigri reveals drivers in fungal speciation.</title>
        <authorList>
            <consortium name="DOE Joint Genome Institute"/>
            <person name="Vesth T.C."/>
            <person name="Nybo J."/>
            <person name="Theobald S."/>
            <person name="Brandl J."/>
            <person name="Frisvad J.C."/>
            <person name="Nielsen K.F."/>
            <person name="Lyhne E.K."/>
            <person name="Kogle M.E."/>
            <person name="Kuo A."/>
            <person name="Riley R."/>
            <person name="Clum A."/>
            <person name="Nolan M."/>
            <person name="Lipzen A."/>
            <person name="Salamov A."/>
            <person name="Henrissat B."/>
            <person name="Wiebenga A."/>
            <person name="De Vries R.P."/>
            <person name="Grigoriev I.V."/>
            <person name="Mortensen U.H."/>
            <person name="Andersen M.R."/>
            <person name="Baker S.E."/>
        </authorList>
    </citation>
    <scope>NUCLEOTIDE SEQUENCE [LARGE SCALE GENOMIC DNA]</scope>
    <source>
        <strain evidence="4 5">IBT 23096</strain>
    </source>
</reference>
<protein>
    <recommendedName>
        <fullName evidence="6">C6 transcription factor</fullName>
    </recommendedName>
</protein>
<dbReference type="AlphaFoldDB" id="A0A2I2G019"/>
<name>A0A2I2G019_9EURO</name>
<dbReference type="GO" id="GO:0005634">
    <property type="term" value="C:nucleus"/>
    <property type="evidence" value="ECO:0007669"/>
    <property type="project" value="UniProtKB-SubCell"/>
</dbReference>
<dbReference type="EMBL" id="MSFO01000007">
    <property type="protein sequence ID" value="PLB46242.1"/>
    <property type="molecule type" value="Genomic_DNA"/>
</dbReference>
<dbReference type="PANTHER" id="PTHR37534">
    <property type="entry name" value="TRANSCRIPTIONAL ACTIVATOR PROTEIN UGA3"/>
    <property type="match status" value="1"/>
</dbReference>
<organism evidence="4 5">
    <name type="scientific">Aspergillus steynii IBT 23096</name>
    <dbReference type="NCBI Taxonomy" id="1392250"/>
    <lineage>
        <taxon>Eukaryota</taxon>
        <taxon>Fungi</taxon>
        <taxon>Dikarya</taxon>
        <taxon>Ascomycota</taxon>
        <taxon>Pezizomycotina</taxon>
        <taxon>Eurotiomycetes</taxon>
        <taxon>Eurotiomycetidae</taxon>
        <taxon>Eurotiales</taxon>
        <taxon>Aspergillaceae</taxon>
        <taxon>Aspergillus</taxon>
        <taxon>Aspergillus subgen. Circumdati</taxon>
    </lineage>
</organism>
<dbReference type="PANTHER" id="PTHR37534:SF49">
    <property type="entry name" value="LYSINE BIOSYNTHESIS REGULATORY PROTEIN LYS14"/>
    <property type="match status" value="1"/>
</dbReference>
<accession>A0A2I2G019</accession>
<keyword evidence="2" id="KW-0539">Nucleus</keyword>
<comment type="subcellular location">
    <subcellularLocation>
        <location evidence="1">Nucleus</location>
    </subcellularLocation>
</comment>
<dbReference type="GO" id="GO:0003700">
    <property type="term" value="F:DNA-binding transcription factor activity"/>
    <property type="evidence" value="ECO:0007669"/>
    <property type="project" value="TreeGrafter"/>
</dbReference>
<dbReference type="GO" id="GO:0045944">
    <property type="term" value="P:positive regulation of transcription by RNA polymerase II"/>
    <property type="evidence" value="ECO:0007669"/>
    <property type="project" value="TreeGrafter"/>
</dbReference>
<comment type="caution">
    <text evidence="4">The sequence shown here is derived from an EMBL/GenBank/DDBJ whole genome shotgun (WGS) entry which is preliminary data.</text>
</comment>
<dbReference type="RefSeq" id="XP_024701544.1">
    <property type="nucleotide sequence ID" value="XM_024843095.1"/>
</dbReference>
<evidence type="ECO:0000256" key="1">
    <source>
        <dbReference type="ARBA" id="ARBA00004123"/>
    </source>
</evidence>
<evidence type="ECO:0000313" key="5">
    <source>
        <dbReference type="Proteomes" id="UP000234275"/>
    </source>
</evidence>
<dbReference type="STRING" id="1392250.A0A2I2G019"/>
<dbReference type="VEuPathDB" id="FungiDB:P170DRAFT_263112"/>
<dbReference type="GeneID" id="36550794"/>
<dbReference type="OrthoDB" id="25818at2759"/>
<evidence type="ECO:0000313" key="4">
    <source>
        <dbReference type="EMBL" id="PLB46242.1"/>
    </source>
</evidence>
<feature type="region of interest" description="Disordered" evidence="3">
    <location>
        <begin position="1"/>
        <end position="75"/>
    </location>
</feature>
<sequence length="470" mass="52763">MQDHVSTVNGRRDRSSRPREASSDQISLDPTPTAPNRRSKRLGKRPANAQQPKPPLSKSYRLSGAHQPGDTDKRNAEKTIDDLLKAEENQDLLLYFDKTVCNTMVIDADGVDNPFRSYILPLAYRDLGILHAVLALSSCHIVTSESNTQAKVNAAIMIEHQLSALQSLSSLLLKEELYSLADEEEDILLATVLLLVLHDVCESGISSHGVHLTGTGFICRKICQHPQALASPRTTFLLTALSWLDVLRGFSGAEKMAYTDDVRRFILETEYFSLETLVGCPVDLFYNIGGVLEAAKQFMDGSITLGPFQTALDEADLFFREWNPEESSYPTQSSDWKALAEAYRHVCIIRVLRFPDTRAIPCEDPRIQASVVSILDASASISTKSPFFKRLLFPLFIAGCESSIPHQKRYVDLCIDEIKKTTGFQHLAMTNLLDQVWDARKQQIDASINIPWMEYTCSTDLVRQHDYLFF</sequence>
<dbReference type="Proteomes" id="UP000234275">
    <property type="component" value="Unassembled WGS sequence"/>
</dbReference>